<dbReference type="InterPro" id="IPR011335">
    <property type="entry name" value="Restrct_endonuc-II-like"/>
</dbReference>
<dbReference type="InterPro" id="IPR008538">
    <property type="entry name" value="Uma2"/>
</dbReference>
<dbReference type="PANTHER" id="PTHR47152">
    <property type="entry name" value="SLR2084 PROTEIN-RELATED"/>
    <property type="match status" value="1"/>
</dbReference>
<dbReference type="CDD" id="cd06260">
    <property type="entry name" value="DUF820-like"/>
    <property type="match status" value="1"/>
</dbReference>
<evidence type="ECO:0000259" key="1">
    <source>
        <dbReference type="Pfam" id="PF05685"/>
    </source>
</evidence>
<evidence type="ECO:0000313" key="2">
    <source>
        <dbReference type="EMBL" id="PZO45680.1"/>
    </source>
</evidence>
<dbReference type="SUPFAM" id="SSF52980">
    <property type="entry name" value="Restriction endonuclease-like"/>
    <property type="match status" value="1"/>
</dbReference>
<dbReference type="EMBL" id="QBMN01000002">
    <property type="protein sequence ID" value="PZO45680.1"/>
    <property type="molecule type" value="Genomic_DNA"/>
</dbReference>
<dbReference type="PANTHER" id="PTHR47152:SF4">
    <property type="entry name" value="SLR0445 PROTEIN"/>
    <property type="match status" value="1"/>
</dbReference>
<name>A0A2W4WMC5_9CYAN</name>
<gene>
    <name evidence="2" type="ORF">DCF17_00420</name>
</gene>
<sequence>MTVVQLVDRPAEQRFIHTGVSWDSFKAIQQGFAESPGIRLFYYAGELEILSTSLEHEIVEGNIGYLIEDYLLGQGVDFVATGSFSQERRAVASAQADESYCFGGSQPIPDLAIEVVFTSGGPDKLKRYEALGVAEVWFWEAGGISVYQLQPEGYQQVSESCFVQGIDLARLAQCAVIESRVQAVRAFRQGA</sequence>
<organism evidence="2 3">
    <name type="scientific">Shackletoniella antarctica</name>
    <dbReference type="NCBI Taxonomy" id="268115"/>
    <lineage>
        <taxon>Bacteria</taxon>
        <taxon>Bacillati</taxon>
        <taxon>Cyanobacteriota</taxon>
        <taxon>Cyanophyceae</taxon>
        <taxon>Oculatellales</taxon>
        <taxon>Oculatellaceae</taxon>
        <taxon>Shackletoniella</taxon>
    </lineage>
</organism>
<reference evidence="3" key="1">
    <citation type="submission" date="2018-04" db="EMBL/GenBank/DDBJ databases">
        <authorList>
            <person name="Cornet L."/>
        </authorList>
    </citation>
    <scope>NUCLEOTIDE SEQUENCE [LARGE SCALE GENOMIC DNA]</scope>
</reference>
<dbReference type="AlphaFoldDB" id="A0A2W4WMC5"/>
<feature type="domain" description="Putative restriction endonuclease" evidence="1">
    <location>
        <begin position="22"/>
        <end position="158"/>
    </location>
</feature>
<dbReference type="Proteomes" id="UP000249081">
    <property type="component" value="Unassembled WGS sequence"/>
</dbReference>
<evidence type="ECO:0000313" key="3">
    <source>
        <dbReference type="Proteomes" id="UP000249081"/>
    </source>
</evidence>
<protein>
    <recommendedName>
        <fullName evidence="1">Putative restriction endonuclease domain-containing protein</fullName>
    </recommendedName>
</protein>
<accession>A0A2W4WMC5</accession>
<reference evidence="2 3" key="2">
    <citation type="submission" date="2018-06" db="EMBL/GenBank/DDBJ databases">
        <title>Metagenomic assembly of (sub)arctic Cyanobacteria and their associated microbiome from non-axenic cultures.</title>
        <authorList>
            <person name="Baurain D."/>
        </authorList>
    </citation>
    <scope>NUCLEOTIDE SEQUENCE [LARGE SCALE GENOMIC DNA]</scope>
    <source>
        <strain evidence="2">ULC041bin1</strain>
    </source>
</reference>
<dbReference type="Gene3D" id="3.90.1570.10">
    <property type="entry name" value="tt1808, chain A"/>
    <property type="match status" value="1"/>
</dbReference>
<dbReference type="InterPro" id="IPR012296">
    <property type="entry name" value="Nuclease_put_TT1808"/>
</dbReference>
<proteinExistence type="predicted"/>
<comment type="caution">
    <text evidence="2">The sequence shown here is derived from an EMBL/GenBank/DDBJ whole genome shotgun (WGS) entry which is preliminary data.</text>
</comment>
<dbReference type="Pfam" id="PF05685">
    <property type="entry name" value="Uma2"/>
    <property type="match status" value="1"/>
</dbReference>